<dbReference type="RefSeq" id="WP_013663050.1">
    <property type="nucleotide sequence ID" value="NC_015276.1"/>
</dbReference>
<evidence type="ECO:0000313" key="3">
    <source>
        <dbReference type="Proteomes" id="UP000001062"/>
    </source>
</evidence>
<dbReference type="AlphaFoldDB" id="F2JYL9"/>
<proteinExistence type="predicted"/>
<dbReference type="Proteomes" id="UP000001062">
    <property type="component" value="Chromosome"/>
</dbReference>
<dbReference type="HOGENOM" id="CLU_184490_0_0_6"/>
<dbReference type="KEGG" id="mme:Marme_3939"/>
<organism evidence="2 3">
    <name type="scientific">Marinomonas mediterranea (strain ATCC 700492 / JCM 21426 / NBRC 103028 / MMB-1)</name>
    <dbReference type="NCBI Taxonomy" id="717774"/>
    <lineage>
        <taxon>Bacteria</taxon>
        <taxon>Pseudomonadati</taxon>
        <taxon>Pseudomonadota</taxon>
        <taxon>Gammaproteobacteria</taxon>
        <taxon>Oceanospirillales</taxon>
        <taxon>Oceanospirillaceae</taxon>
        <taxon>Marinomonas</taxon>
    </lineage>
</organism>
<keyword evidence="3" id="KW-1185">Reference proteome</keyword>
<dbReference type="Pfam" id="PF06568">
    <property type="entry name" value="YjiS-like"/>
    <property type="match status" value="1"/>
</dbReference>
<dbReference type="InterPro" id="IPR009506">
    <property type="entry name" value="YjiS-like"/>
</dbReference>
<accession>F2JYL9</accession>
<dbReference type="STRING" id="717774.Marme_3939"/>
<name>F2JYL9_MARM1</name>
<evidence type="ECO:0000259" key="1">
    <source>
        <dbReference type="Pfam" id="PF06568"/>
    </source>
</evidence>
<dbReference type="EMBL" id="CP002583">
    <property type="protein sequence ID" value="ADZ93148.1"/>
    <property type="molecule type" value="Genomic_DNA"/>
</dbReference>
<reference evidence="2 3" key="1">
    <citation type="journal article" date="2012" name="Stand. Genomic Sci.">
        <title>Complete genome sequence of the melanogenic marine bacterium Marinomonas mediterranea type strain (MMB-1(T)).</title>
        <authorList>
            <person name="Lucas-Elio P."/>
            <person name="Goodwin L."/>
            <person name="Woyke T."/>
            <person name="Pitluck S."/>
            <person name="Nolan M."/>
            <person name="Kyrpides N.C."/>
            <person name="Detter J.C."/>
            <person name="Copeland A."/>
            <person name="Teshima H."/>
            <person name="Bruce D."/>
            <person name="Detter C."/>
            <person name="Tapia R."/>
            <person name="Han S."/>
            <person name="Land M.L."/>
            <person name="Ivanova N."/>
            <person name="Mikhailova N."/>
            <person name="Johnston A.W."/>
            <person name="Sanchez-Amat A."/>
        </authorList>
    </citation>
    <scope>NUCLEOTIDE SEQUENCE [LARGE SCALE GENOMIC DNA]</scope>
    <source>
        <strain evidence="3">ATCC 700492 / JCM 21426 / NBRC 103028 / MMB-1</strain>
    </source>
</reference>
<protein>
    <recommendedName>
        <fullName evidence="1">YjiS-like domain-containing protein</fullName>
    </recommendedName>
</protein>
<dbReference type="PATRIC" id="fig|717774.3.peg.4064"/>
<sequence length="88" mass="10219">MSHAVHFQAQSVMTCQQQSQQGVCKERLEKAHPSQSKTRVQRVLNMIARVHHNWRTRSQLAKLDDAALKDIGVMRSDAYNELHKPLWK</sequence>
<dbReference type="OrthoDB" id="7306802at2"/>
<feature type="domain" description="YjiS-like" evidence="1">
    <location>
        <begin position="47"/>
        <end position="79"/>
    </location>
</feature>
<evidence type="ECO:0000313" key="2">
    <source>
        <dbReference type="EMBL" id="ADZ93148.1"/>
    </source>
</evidence>
<gene>
    <name evidence="2" type="ordered locus">Marme_3939</name>
</gene>